<proteinExistence type="predicted"/>
<dbReference type="GO" id="GO:0061503">
    <property type="term" value="F:tRNA threonylcarbamoyladenosine dehydratase"/>
    <property type="evidence" value="ECO:0007669"/>
    <property type="project" value="TreeGrafter"/>
</dbReference>
<dbReference type="InterPro" id="IPR045886">
    <property type="entry name" value="ThiF/MoeB/HesA"/>
</dbReference>
<dbReference type="PANTHER" id="PTHR43267">
    <property type="entry name" value="TRNA THREONYLCARBAMOYLADENOSINE DEHYDRATASE"/>
    <property type="match status" value="1"/>
</dbReference>
<dbReference type="InterPro" id="IPR035985">
    <property type="entry name" value="Ubiquitin-activating_enz"/>
</dbReference>
<gene>
    <name evidence="2" type="primary">tcdA</name>
    <name evidence="2" type="ORF">AAIA72_08260</name>
</gene>
<dbReference type="NCBIfam" id="NF011696">
    <property type="entry name" value="PRK15116.1"/>
    <property type="match status" value="1"/>
</dbReference>
<dbReference type="GO" id="GO:0008641">
    <property type="term" value="F:ubiquitin-like modifier activating enzyme activity"/>
    <property type="evidence" value="ECO:0007669"/>
    <property type="project" value="InterPro"/>
</dbReference>
<dbReference type="SUPFAM" id="SSF69572">
    <property type="entry name" value="Activating enzymes of the ubiquitin-like proteins"/>
    <property type="match status" value="1"/>
</dbReference>
<dbReference type="CDD" id="cd00755">
    <property type="entry name" value="YgdL_like"/>
    <property type="match status" value="1"/>
</dbReference>
<dbReference type="EMBL" id="CP154858">
    <property type="protein sequence ID" value="XDT73950.1"/>
    <property type="molecule type" value="Genomic_DNA"/>
</dbReference>
<accession>A0AB39V198</accession>
<dbReference type="KEGG" id="tcd:AAIA72_08260"/>
<feature type="domain" description="THIF-type NAD/FAD binding fold" evidence="1">
    <location>
        <begin position="13"/>
        <end position="173"/>
    </location>
</feature>
<dbReference type="PANTHER" id="PTHR43267:SF1">
    <property type="entry name" value="TRNA THREONYLCARBAMOYLADENOSINE DEHYDRATASE"/>
    <property type="match status" value="1"/>
</dbReference>
<dbReference type="InterPro" id="IPR000594">
    <property type="entry name" value="ThiF_NAD_FAD-bd"/>
</dbReference>
<dbReference type="Pfam" id="PF00899">
    <property type="entry name" value="ThiF"/>
    <property type="match status" value="1"/>
</dbReference>
<name>A0AB39V198_9GAMM</name>
<reference evidence="2" key="1">
    <citation type="submission" date="2024-05" db="EMBL/GenBank/DDBJ databases">
        <title>Genome sequencing of novel strain.</title>
        <authorList>
            <person name="Ganbat D."/>
            <person name="Ganbat S."/>
            <person name="Lee S.-J."/>
        </authorList>
    </citation>
    <scope>NUCLEOTIDE SEQUENCE</scope>
    <source>
        <strain evidence="2">SMD15-11</strain>
    </source>
</reference>
<dbReference type="AlphaFoldDB" id="A0AB39V198"/>
<dbReference type="GO" id="GO:0061504">
    <property type="term" value="P:cyclic threonylcarbamoyladenosine biosynthetic process"/>
    <property type="evidence" value="ECO:0007669"/>
    <property type="project" value="TreeGrafter"/>
</dbReference>
<protein>
    <submittedName>
        <fullName evidence="2">tRNA cyclic N6-threonylcarbamoyladenosine(37) synthase TcdA</fullName>
    </submittedName>
</protein>
<dbReference type="Gene3D" id="3.40.50.720">
    <property type="entry name" value="NAD(P)-binding Rossmann-like Domain"/>
    <property type="match status" value="1"/>
</dbReference>
<evidence type="ECO:0000313" key="2">
    <source>
        <dbReference type="EMBL" id="XDT73950.1"/>
    </source>
</evidence>
<evidence type="ECO:0000259" key="1">
    <source>
        <dbReference type="Pfam" id="PF00899"/>
    </source>
</evidence>
<sequence>MTAFSERFGGIARLYGEPALTRFARSHVCIVGLGGVGSWAAEALARTGIGRLTLVDMDDICITNTNRQIHTLEGTVGQLKAEALRARLLAINPALECTADVRFVTPGNVGEVLGGNFDVVLDAIDSVKSKVALLAWCRRNKQPVITTGGAGGLTDPTRIRVVDLSRTYHDPLLAKTRKLLRQHHGFPDNPKRRFGIEAVFSEEQPRYPDGQGGVCQAKPAPGESTRLDCASGYGACTMVTGSFGFVAAARVAGRLAQQADPA</sequence>
<organism evidence="2">
    <name type="scientific">Thermohahella caldifontis</name>
    <dbReference type="NCBI Taxonomy" id="3142973"/>
    <lineage>
        <taxon>Bacteria</taxon>
        <taxon>Pseudomonadati</taxon>
        <taxon>Pseudomonadota</taxon>
        <taxon>Gammaproteobacteria</taxon>
        <taxon>Oceanospirillales</taxon>
        <taxon>Hahellaceae</taxon>
        <taxon>Thermohahella</taxon>
    </lineage>
</organism>
<dbReference type="RefSeq" id="WP_369602924.1">
    <property type="nucleotide sequence ID" value="NZ_CP154858.1"/>
</dbReference>